<sequence>MSRRPLKFRHGARVLLVAGDEVLLVNDSDPGIPGSSWWVLPGGGIDPGERPDQAAVREVGEETGLNLGPGELVGPIATGIAIHGYSDRIRVQEEVIFRAVVERFAPDNAGWTQWERRRMKGMVWHPVESLPQPVWPSRLAELLTVPSGRIVDLGVREESSVPLSEHELREITDRGWVPG</sequence>
<accession>A0A3P1WQZ4</accession>
<comment type="cofactor">
    <cofactor evidence="1">
        <name>Mg(2+)</name>
        <dbReference type="ChEBI" id="CHEBI:18420"/>
    </cofactor>
</comment>
<dbReference type="EMBL" id="RQYT01000042">
    <property type="protein sequence ID" value="RRD48386.1"/>
    <property type="molecule type" value="Genomic_DNA"/>
</dbReference>
<feature type="domain" description="Nudix hydrolase" evidence="6">
    <location>
        <begin position="7"/>
        <end position="147"/>
    </location>
</feature>
<dbReference type="PROSITE" id="PS51462">
    <property type="entry name" value="NUDIX"/>
    <property type="match status" value="1"/>
</dbReference>
<protein>
    <submittedName>
        <fullName evidence="7">NUDIX domain-containing protein</fullName>
    </submittedName>
</protein>
<evidence type="ECO:0000256" key="4">
    <source>
        <dbReference type="ARBA" id="ARBA00022842"/>
    </source>
</evidence>
<dbReference type="SUPFAM" id="SSF55811">
    <property type="entry name" value="Nudix"/>
    <property type="match status" value="1"/>
</dbReference>
<evidence type="ECO:0000256" key="1">
    <source>
        <dbReference type="ARBA" id="ARBA00001946"/>
    </source>
</evidence>
<organism evidence="7 8">
    <name type="scientific">Arachnia propionica</name>
    <dbReference type="NCBI Taxonomy" id="1750"/>
    <lineage>
        <taxon>Bacteria</taxon>
        <taxon>Bacillati</taxon>
        <taxon>Actinomycetota</taxon>
        <taxon>Actinomycetes</taxon>
        <taxon>Propionibacteriales</taxon>
        <taxon>Propionibacteriaceae</taxon>
        <taxon>Arachnia</taxon>
    </lineage>
</organism>
<dbReference type="AlphaFoldDB" id="A0A3P1WQZ4"/>
<evidence type="ECO:0000256" key="2">
    <source>
        <dbReference type="ARBA" id="ARBA00005582"/>
    </source>
</evidence>
<dbReference type="PROSITE" id="PS00893">
    <property type="entry name" value="NUDIX_BOX"/>
    <property type="match status" value="1"/>
</dbReference>
<dbReference type="InterPro" id="IPR020084">
    <property type="entry name" value="NUDIX_hydrolase_CS"/>
</dbReference>
<reference evidence="7 8" key="1">
    <citation type="submission" date="2018-11" db="EMBL/GenBank/DDBJ databases">
        <title>Genomes From Bacteria Associated with the Canine Oral Cavity: a Test Case for Automated Genome-Based Taxonomic Assignment.</title>
        <authorList>
            <person name="Coil D.A."/>
            <person name="Jospin G."/>
            <person name="Darling A.E."/>
            <person name="Wallis C."/>
            <person name="Davis I.J."/>
            <person name="Harris S."/>
            <person name="Eisen J.A."/>
            <person name="Holcombe L.J."/>
            <person name="O'Flynn C."/>
        </authorList>
    </citation>
    <scope>NUCLEOTIDE SEQUENCE [LARGE SCALE GENOMIC DNA]</scope>
    <source>
        <strain evidence="7 8">OH2822_COT-296</strain>
    </source>
</reference>
<dbReference type="CDD" id="cd04685">
    <property type="entry name" value="NUDIX_Hydrolase"/>
    <property type="match status" value="1"/>
</dbReference>
<dbReference type="PANTHER" id="PTHR43046:SF12">
    <property type="entry name" value="GDP-MANNOSE MANNOSYL HYDROLASE"/>
    <property type="match status" value="1"/>
</dbReference>
<dbReference type="RefSeq" id="WP_125228921.1">
    <property type="nucleotide sequence ID" value="NZ_RQYT01000042.1"/>
</dbReference>
<dbReference type="InterPro" id="IPR000086">
    <property type="entry name" value="NUDIX_hydrolase_dom"/>
</dbReference>
<dbReference type="Pfam" id="PF00293">
    <property type="entry name" value="NUDIX"/>
    <property type="match status" value="1"/>
</dbReference>
<comment type="caution">
    <text evidence="7">The sequence shown here is derived from an EMBL/GenBank/DDBJ whole genome shotgun (WGS) entry which is preliminary data.</text>
</comment>
<keyword evidence="3 5" id="KW-0378">Hydrolase</keyword>
<dbReference type="PANTHER" id="PTHR43046">
    <property type="entry name" value="GDP-MANNOSE MANNOSYL HYDROLASE"/>
    <property type="match status" value="1"/>
</dbReference>
<gene>
    <name evidence="7" type="ORF">EII35_13140</name>
</gene>
<evidence type="ECO:0000259" key="6">
    <source>
        <dbReference type="PROSITE" id="PS51462"/>
    </source>
</evidence>
<dbReference type="InterPro" id="IPR015797">
    <property type="entry name" value="NUDIX_hydrolase-like_dom_sf"/>
</dbReference>
<dbReference type="Gene3D" id="3.90.79.10">
    <property type="entry name" value="Nucleoside Triphosphate Pyrophosphohydrolase"/>
    <property type="match status" value="1"/>
</dbReference>
<evidence type="ECO:0000313" key="8">
    <source>
        <dbReference type="Proteomes" id="UP000280935"/>
    </source>
</evidence>
<dbReference type="InterPro" id="IPR020476">
    <property type="entry name" value="Nudix_hydrolase"/>
</dbReference>
<keyword evidence="4" id="KW-0460">Magnesium</keyword>
<proteinExistence type="inferred from homology"/>
<dbReference type="Proteomes" id="UP000280935">
    <property type="component" value="Unassembled WGS sequence"/>
</dbReference>
<dbReference type="PRINTS" id="PR00502">
    <property type="entry name" value="NUDIXFAMILY"/>
</dbReference>
<dbReference type="GO" id="GO:0016787">
    <property type="term" value="F:hydrolase activity"/>
    <property type="evidence" value="ECO:0007669"/>
    <property type="project" value="UniProtKB-KW"/>
</dbReference>
<dbReference type="OrthoDB" id="9804442at2"/>
<name>A0A3P1WQZ4_9ACTN</name>
<evidence type="ECO:0000313" key="7">
    <source>
        <dbReference type="EMBL" id="RRD48386.1"/>
    </source>
</evidence>
<evidence type="ECO:0000256" key="5">
    <source>
        <dbReference type="RuleBase" id="RU003476"/>
    </source>
</evidence>
<evidence type="ECO:0000256" key="3">
    <source>
        <dbReference type="ARBA" id="ARBA00022801"/>
    </source>
</evidence>
<comment type="similarity">
    <text evidence="2 5">Belongs to the Nudix hydrolase family.</text>
</comment>